<evidence type="ECO:0000259" key="7">
    <source>
        <dbReference type="Pfam" id="PF03775"/>
    </source>
</evidence>
<gene>
    <name evidence="6 9" type="primary">minC</name>
    <name evidence="9" type="ORF">HMPREF0621_1276</name>
</gene>
<dbReference type="Gene3D" id="3.30.70.260">
    <property type="match status" value="1"/>
</dbReference>
<dbReference type="SUPFAM" id="SSF63848">
    <property type="entry name" value="Cell-division inhibitor MinC, C-terminal domain"/>
    <property type="match status" value="1"/>
</dbReference>
<dbReference type="GO" id="GO:1901891">
    <property type="term" value="P:regulation of cell septum assembly"/>
    <property type="evidence" value="ECO:0007669"/>
    <property type="project" value="InterPro"/>
</dbReference>
<dbReference type="Proteomes" id="UP000005519">
    <property type="component" value="Unassembled WGS sequence"/>
</dbReference>
<dbReference type="Gene3D" id="2.160.20.70">
    <property type="match status" value="1"/>
</dbReference>
<dbReference type="Pfam" id="PF03775">
    <property type="entry name" value="MinC_C"/>
    <property type="match status" value="1"/>
</dbReference>
<evidence type="ECO:0000259" key="8">
    <source>
        <dbReference type="Pfam" id="PF05209"/>
    </source>
</evidence>
<dbReference type="NCBIfam" id="TIGR01222">
    <property type="entry name" value="minC"/>
    <property type="match status" value="1"/>
</dbReference>
<protein>
    <recommendedName>
        <fullName evidence="6">Probable septum site-determining protein MinC</fullName>
    </recommendedName>
</protein>
<dbReference type="EMBL" id="ACZR01000013">
    <property type="protein sequence ID" value="EEX50205.1"/>
    <property type="molecule type" value="Genomic_DNA"/>
</dbReference>
<dbReference type="GO" id="GO:0000917">
    <property type="term" value="P:division septum assembly"/>
    <property type="evidence" value="ECO:0007669"/>
    <property type="project" value="UniProtKB-KW"/>
</dbReference>
<evidence type="ECO:0000313" key="10">
    <source>
        <dbReference type="Proteomes" id="UP000005519"/>
    </source>
</evidence>
<dbReference type="RefSeq" id="WP_005762039.1">
    <property type="nucleotide sequence ID" value="NZ_GG704810.1"/>
</dbReference>
<dbReference type="InterPro" id="IPR036145">
    <property type="entry name" value="MinC_C_sf"/>
</dbReference>
<keyword evidence="3 6" id="KW-0717">Septation</keyword>
<accession>C9PQ94</accession>
<evidence type="ECO:0000256" key="4">
    <source>
        <dbReference type="ARBA" id="ARBA00023306"/>
    </source>
</evidence>
<feature type="domain" description="Septum formation inhibitor MinC N-terminal" evidence="8">
    <location>
        <begin position="6"/>
        <end position="74"/>
    </location>
</feature>
<keyword evidence="10" id="KW-1185">Reference proteome</keyword>
<dbReference type="GO" id="GO:0051302">
    <property type="term" value="P:regulation of cell division"/>
    <property type="evidence" value="ECO:0007669"/>
    <property type="project" value="InterPro"/>
</dbReference>
<dbReference type="InterPro" id="IPR007874">
    <property type="entry name" value="MinC_N"/>
</dbReference>
<evidence type="ECO:0000256" key="3">
    <source>
        <dbReference type="ARBA" id="ARBA00023210"/>
    </source>
</evidence>
<evidence type="ECO:0000256" key="1">
    <source>
        <dbReference type="ARBA" id="ARBA00006291"/>
    </source>
</evidence>
<dbReference type="OrthoDB" id="9794530at2"/>
<reference evidence="9 10" key="1">
    <citation type="submission" date="2009-10" db="EMBL/GenBank/DDBJ databases">
        <authorList>
            <person name="Muzny D."/>
            <person name="Qin X."/>
            <person name="Deng J."/>
            <person name="Jiang H."/>
            <person name="Liu Y."/>
            <person name="Qu J."/>
            <person name="Song X.-Z."/>
            <person name="Zhang L."/>
            <person name="Thornton R."/>
            <person name="Coyle M."/>
            <person name="Francisco L."/>
            <person name="Jackson L."/>
            <person name="Javaid M."/>
            <person name="Korchina V."/>
            <person name="Kovar C."/>
            <person name="Mata R."/>
            <person name="Mathew T."/>
            <person name="Ngo R."/>
            <person name="Nguyen L."/>
            <person name="Nguyen N."/>
            <person name="Okwuonu G."/>
            <person name="Ongeri F."/>
            <person name="Pham C."/>
            <person name="Simmons D."/>
            <person name="Wilczek-Boney K."/>
            <person name="Hale W."/>
            <person name="Jakkamsetti A."/>
            <person name="Pham P."/>
            <person name="Ruth R."/>
            <person name="San Lucas F."/>
            <person name="Warren J."/>
            <person name="Zhang J."/>
            <person name="Zhao Z."/>
            <person name="Zhou C."/>
            <person name="Zhu D."/>
            <person name="Lee S."/>
            <person name="Bess C."/>
            <person name="Blankenburg K."/>
            <person name="Forbes L."/>
            <person name="Fu Q."/>
            <person name="Gubbala S."/>
            <person name="Hirani K."/>
            <person name="Jayaseelan J.C."/>
            <person name="Lara F."/>
            <person name="Munidasa M."/>
            <person name="Palculict T."/>
            <person name="Patil S."/>
            <person name="Pu L.-L."/>
            <person name="Saada N."/>
            <person name="Tang L."/>
            <person name="Weissenberger G."/>
            <person name="Zhu Y."/>
            <person name="Hemphill L."/>
            <person name="Shang Y."/>
            <person name="Youmans B."/>
            <person name="Ayvaz T."/>
            <person name="Ross M."/>
            <person name="Santibanez J."/>
            <person name="Aqrawi P."/>
            <person name="Gross S."/>
            <person name="Joshi V."/>
            <person name="Fowler G."/>
            <person name="Nazareth L."/>
            <person name="Reid J."/>
            <person name="Worley K."/>
            <person name="Petrosino J."/>
            <person name="Highlander S."/>
            <person name="Gibbs R."/>
        </authorList>
    </citation>
    <scope>NUCLEOTIDE SEQUENCE [LARGE SCALE GENOMIC DNA]</scope>
    <source>
        <strain evidence="9 10">ATCC 43325</strain>
    </source>
</reference>
<comment type="function">
    <text evidence="5 6">Cell division inhibitor that blocks the formation of polar Z ring septums. Rapidly oscillates between the poles of the cell to destabilize FtsZ filaments that have formed before they mature into polar Z rings. Prevents FtsZ polymerization.</text>
</comment>
<feature type="domain" description="Septum formation inhibitor MinC C-terminal" evidence="7">
    <location>
        <begin position="118"/>
        <end position="216"/>
    </location>
</feature>
<dbReference type="InterPro" id="IPR005526">
    <property type="entry name" value="Septum_form_inhib_MinC_C"/>
</dbReference>
<evidence type="ECO:0000256" key="5">
    <source>
        <dbReference type="ARBA" id="ARBA00025606"/>
    </source>
</evidence>
<evidence type="ECO:0000256" key="2">
    <source>
        <dbReference type="ARBA" id="ARBA00022618"/>
    </source>
</evidence>
<dbReference type="InterPro" id="IPR016098">
    <property type="entry name" value="CAP/MinC_C"/>
</dbReference>
<keyword evidence="4 6" id="KW-0131">Cell cycle</keyword>
<comment type="similarity">
    <text evidence="1 6">Belongs to the MinC family.</text>
</comment>
<keyword evidence="2 6" id="KW-0132">Cell division</keyword>
<comment type="caution">
    <text evidence="9">The sequence shown here is derived from an EMBL/GenBank/DDBJ whole genome shotgun (WGS) entry which is preliminary data.</text>
</comment>
<dbReference type="HAMAP" id="MF_00267">
    <property type="entry name" value="MinC"/>
    <property type="match status" value="1"/>
</dbReference>
<name>C9PQ94_9PAST</name>
<sequence>MAQDIVEFHTGQFSSVFITLNSTSLTVIKRNLNRKIQNSPSFFDNIAVILKFTPSLEKIDLIALKALFAEYRIQIIGVSDWQHDLQKEIILTANLPLLGKSGEILDILPQPRYLPTKVIEQSVSANQVIYAKNSDLIIHGNVEEGAEVAADGNIHIYGKLLGRAMAGVNSSSGAIYTQYLDAEFIAVNSRFIYKEKLPSEYRQSAVRIFAEKEKLAFSTF</sequence>
<evidence type="ECO:0000313" key="9">
    <source>
        <dbReference type="EMBL" id="EEX50205.1"/>
    </source>
</evidence>
<comment type="subunit">
    <text evidence="6">Interacts with MinD and FtsZ.</text>
</comment>
<dbReference type="PANTHER" id="PTHR34108:SF1">
    <property type="entry name" value="SEPTUM SITE-DETERMINING PROTEIN MINC"/>
    <property type="match status" value="1"/>
</dbReference>
<organism evidence="9 10">
    <name type="scientific">Pasteurella dagmatis ATCC 43325</name>
    <dbReference type="NCBI Taxonomy" id="667128"/>
    <lineage>
        <taxon>Bacteria</taxon>
        <taxon>Pseudomonadati</taxon>
        <taxon>Pseudomonadota</taxon>
        <taxon>Gammaproteobacteria</taxon>
        <taxon>Pasteurellales</taxon>
        <taxon>Pasteurellaceae</taxon>
        <taxon>Pasteurella</taxon>
    </lineage>
</organism>
<dbReference type="Pfam" id="PF05209">
    <property type="entry name" value="MinC_N"/>
    <property type="match status" value="1"/>
</dbReference>
<dbReference type="AlphaFoldDB" id="C9PQ94"/>
<dbReference type="HOGENOM" id="CLU_067812_0_1_6"/>
<proteinExistence type="inferred from homology"/>
<dbReference type="STRING" id="667128.HMPREF0621_1276"/>
<dbReference type="InterPro" id="IPR013033">
    <property type="entry name" value="MinC"/>
</dbReference>
<evidence type="ECO:0000256" key="6">
    <source>
        <dbReference type="HAMAP-Rule" id="MF_00267"/>
    </source>
</evidence>
<dbReference type="GO" id="GO:0000902">
    <property type="term" value="P:cell morphogenesis"/>
    <property type="evidence" value="ECO:0007669"/>
    <property type="project" value="InterPro"/>
</dbReference>
<dbReference type="PANTHER" id="PTHR34108">
    <property type="entry name" value="SEPTUM SITE-DETERMINING PROTEIN MINC"/>
    <property type="match status" value="1"/>
</dbReference>